<dbReference type="GO" id="GO:0005975">
    <property type="term" value="P:carbohydrate metabolic process"/>
    <property type="evidence" value="ECO:0007669"/>
    <property type="project" value="InterPro"/>
</dbReference>
<evidence type="ECO:0000313" key="5">
    <source>
        <dbReference type="Proteomes" id="UP000295807"/>
    </source>
</evidence>
<dbReference type="EMBL" id="SMAD01000006">
    <property type="protein sequence ID" value="TCS86861.1"/>
    <property type="molecule type" value="Genomic_DNA"/>
</dbReference>
<dbReference type="PANTHER" id="PTHR43283:SF11">
    <property type="entry name" value="BETA-LACTAMASE-RELATED DOMAIN-CONTAINING PROTEIN"/>
    <property type="match status" value="1"/>
</dbReference>
<organism evidence="4 5">
    <name type="scientific">Anseongella ginsenosidimutans</name>
    <dbReference type="NCBI Taxonomy" id="496056"/>
    <lineage>
        <taxon>Bacteria</taxon>
        <taxon>Pseudomonadati</taxon>
        <taxon>Bacteroidota</taxon>
        <taxon>Sphingobacteriia</taxon>
        <taxon>Sphingobacteriales</taxon>
        <taxon>Sphingobacteriaceae</taxon>
        <taxon>Anseongella</taxon>
    </lineage>
</organism>
<keyword evidence="5" id="KW-1185">Reference proteome</keyword>
<dbReference type="InterPro" id="IPR036881">
    <property type="entry name" value="Glyco_hydro_3_C_sf"/>
</dbReference>
<feature type="signal peptide" evidence="2">
    <location>
        <begin position="1"/>
        <end position="24"/>
    </location>
</feature>
<feature type="domain" description="Beta-lactamase-related" evidence="3">
    <location>
        <begin position="264"/>
        <end position="618"/>
    </location>
</feature>
<evidence type="ECO:0000313" key="4">
    <source>
        <dbReference type="EMBL" id="TCS86861.1"/>
    </source>
</evidence>
<dbReference type="Gene3D" id="3.40.50.1700">
    <property type="entry name" value="Glycoside hydrolase family 3 C-terminal domain"/>
    <property type="match status" value="1"/>
</dbReference>
<dbReference type="InterPro" id="IPR001466">
    <property type="entry name" value="Beta-lactam-related"/>
</dbReference>
<dbReference type="SUPFAM" id="SSF56601">
    <property type="entry name" value="beta-lactamase/transpeptidase-like"/>
    <property type="match status" value="1"/>
</dbReference>
<dbReference type="GO" id="GO:0004553">
    <property type="term" value="F:hydrolase activity, hydrolyzing O-glycosyl compounds"/>
    <property type="evidence" value="ECO:0007669"/>
    <property type="project" value="InterPro"/>
</dbReference>
<proteinExistence type="predicted"/>
<keyword evidence="1" id="KW-0378">Hydrolase</keyword>
<keyword evidence="2" id="KW-0732">Signal</keyword>
<name>A0A4R3KSZ9_9SPHI</name>
<reference evidence="4 5" key="1">
    <citation type="submission" date="2019-03" db="EMBL/GenBank/DDBJ databases">
        <title>Genomic Encyclopedia of Type Strains, Phase IV (KMG-IV): sequencing the most valuable type-strain genomes for metagenomic binning, comparative biology and taxonomic classification.</title>
        <authorList>
            <person name="Goeker M."/>
        </authorList>
    </citation>
    <scope>NUCLEOTIDE SEQUENCE [LARGE SCALE GENOMIC DNA]</scope>
    <source>
        <strain evidence="4 5">DSM 21100</strain>
    </source>
</reference>
<evidence type="ECO:0000259" key="3">
    <source>
        <dbReference type="Pfam" id="PF00144"/>
    </source>
</evidence>
<comment type="caution">
    <text evidence="4">The sequence shown here is derived from an EMBL/GenBank/DDBJ whole genome shotgun (WGS) entry which is preliminary data.</text>
</comment>
<sequence>MPIIMKGLYISFLLTLLFPALDSAAQKRPVGYVDPSVIEQARQKAGTSYEEWAATEESLTLLNNEEGLVPVQEVLPGRIAAVSIVSNEEFQASKEMKDVHFNTFLDHISNYTPASLFLLPNDTTTVVFGEVIASLERFPMVIVGLHTDSRAWADNYGISPQALLFIEQLRASHQVVLAYFGNVQGLGNFDGYGPLVWAPSDNEAARSLSPQLIFGAFPAHGKLPAGVGEVFEAGAGDTTEAINRLKYTLPGELGINPRDLDEIDSIVTEGIRAKAFPGAVVMAAREGKVFYWKAFGHHEYGMEKTWLPTSKNDVFDLASITKVAATLVATMDLQEEGKIDLDEKFGTYIPAAAATDKKEILIKEILTHQAGLIPFIRFWVPALETQGVFSSDSSANHPYRVAEGMYIQKDYFKEVMWKEMLETPLRSRGEYVYSDLSMYFMRAVVEEVAGERIDHYLSREFYRPLGLSTMGFLPRYRLPLTQLVPTENDTYFRMQLLLGDVHDQGAAMAGGISGHAGLFSNSNDLMVIGQMLLNGGLYGGRQYLESETVELFNTPPYKDNRRGLGFDKPRPDPSSALMKAGVSPETFGHTGFTGTCIWVDPESDIVYIFLSNRVNPSADNWKYNEMEIRPRIQKVIYNSFK</sequence>
<gene>
    <name evidence="4" type="ORF">EDD80_106172</name>
</gene>
<evidence type="ECO:0000256" key="2">
    <source>
        <dbReference type="SAM" id="SignalP"/>
    </source>
</evidence>
<dbReference type="Gene3D" id="3.40.710.10">
    <property type="entry name" value="DD-peptidase/beta-lactamase superfamily"/>
    <property type="match status" value="1"/>
</dbReference>
<dbReference type="AlphaFoldDB" id="A0A4R3KSZ9"/>
<feature type="chain" id="PRO_5020896811" evidence="2">
    <location>
        <begin position="25"/>
        <end position="641"/>
    </location>
</feature>
<dbReference type="InterPro" id="IPR012338">
    <property type="entry name" value="Beta-lactam/transpept-like"/>
</dbReference>
<dbReference type="PANTHER" id="PTHR43283">
    <property type="entry name" value="BETA-LACTAMASE-RELATED"/>
    <property type="match status" value="1"/>
</dbReference>
<dbReference type="InterPro" id="IPR050789">
    <property type="entry name" value="Diverse_Enzym_Activities"/>
</dbReference>
<protein>
    <submittedName>
        <fullName evidence="4">CubicO group peptidase (Beta-lactamase class C family)</fullName>
    </submittedName>
</protein>
<accession>A0A4R3KSZ9</accession>
<dbReference type="Proteomes" id="UP000295807">
    <property type="component" value="Unassembled WGS sequence"/>
</dbReference>
<evidence type="ECO:0000256" key="1">
    <source>
        <dbReference type="ARBA" id="ARBA00022801"/>
    </source>
</evidence>
<dbReference type="Pfam" id="PF00144">
    <property type="entry name" value="Beta-lactamase"/>
    <property type="match status" value="1"/>
</dbReference>